<feature type="domain" description="Integrase DNA-binding" evidence="5">
    <location>
        <begin position="8"/>
        <end position="98"/>
    </location>
</feature>
<sequence length="455" mass="51519">MNDIRMPLSDKSIAQLPTPKDGWYLARDTELKGFFVVVGKRKRTFTVQGDLRQGGKRASSIRVSIGDTRELTTRAARAIAKEYLAQISRGQHPKTAKQDGDTNFGLVGNEAKTDVSTVTLRQAWQRYREAHLIRKGRSEKTISGYRDHVERLFVEWLDTSLGELAMDPARVAKKHDEITKENGPYIANGCMRTLRAIYNHARKTNRLLPRDNPADAVDWNEEKRRDTGMGANDLTEWFRELAALENPVRREFHLLTLLCGSRTTALQQVKPSHVDFRRRTLHIEKPKGGRKRAFDIPLSREMILCLIRAIRFGRQMYPLQSRKWIFPGDSESGHLAETKEDRDTLSKWGNDLRQTFRTIATAAGVSEFDAKLLMNHSIPGVNAGYVTRHKLLEDHLRSQQQAISTAVFSAIGKTLTKDAALRDWLGRGASRCVTGGLQMKPGDLGEDQDKIRHAA</sequence>
<dbReference type="Gene3D" id="3.30.160.390">
    <property type="entry name" value="Integrase, DNA-binding domain"/>
    <property type="match status" value="1"/>
</dbReference>
<name>A0ABU8BFV9_9BRAD</name>
<dbReference type="InterPro" id="IPR010998">
    <property type="entry name" value="Integrase_recombinase_N"/>
</dbReference>
<accession>A0ABU8BFV9</accession>
<gene>
    <name evidence="6" type="ORF">V1286_004973</name>
</gene>
<dbReference type="InterPro" id="IPR038488">
    <property type="entry name" value="Integrase_DNA-bd_sf"/>
</dbReference>
<dbReference type="InterPro" id="IPR050808">
    <property type="entry name" value="Phage_Integrase"/>
</dbReference>
<dbReference type="Pfam" id="PF13356">
    <property type="entry name" value="Arm-DNA-bind_3"/>
    <property type="match status" value="1"/>
</dbReference>
<dbReference type="InterPro" id="IPR013762">
    <property type="entry name" value="Integrase-like_cat_sf"/>
</dbReference>
<dbReference type="SUPFAM" id="SSF56349">
    <property type="entry name" value="DNA breaking-rejoining enzymes"/>
    <property type="match status" value="1"/>
</dbReference>
<evidence type="ECO:0000256" key="2">
    <source>
        <dbReference type="ARBA" id="ARBA00022908"/>
    </source>
</evidence>
<comment type="similarity">
    <text evidence="1">Belongs to the 'phage' integrase family.</text>
</comment>
<reference evidence="6 7" key="1">
    <citation type="submission" date="2024-02" db="EMBL/GenBank/DDBJ databases">
        <title>Adaptive strategies in a cosmopolitan and abundant soil bacterium.</title>
        <authorList>
            <person name="Carini P."/>
        </authorList>
    </citation>
    <scope>NUCLEOTIDE SEQUENCE [LARGE SCALE GENOMIC DNA]</scope>
    <source>
        <strain evidence="6 7">AZCC 1608</strain>
    </source>
</reference>
<comment type="caution">
    <text evidence="6">The sequence shown here is derived from an EMBL/GenBank/DDBJ whole genome shotgun (WGS) entry which is preliminary data.</text>
</comment>
<evidence type="ECO:0000256" key="1">
    <source>
        <dbReference type="ARBA" id="ARBA00008857"/>
    </source>
</evidence>
<organism evidence="6 7">
    <name type="scientific">Bradyrhizobium algeriense</name>
    <dbReference type="NCBI Taxonomy" id="634784"/>
    <lineage>
        <taxon>Bacteria</taxon>
        <taxon>Pseudomonadati</taxon>
        <taxon>Pseudomonadota</taxon>
        <taxon>Alphaproteobacteria</taxon>
        <taxon>Hyphomicrobiales</taxon>
        <taxon>Nitrobacteraceae</taxon>
        <taxon>Bradyrhizobium</taxon>
    </lineage>
</organism>
<keyword evidence="3" id="KW-0238">DNA-binding</keyword>
<evidence type="ECO:0000256" key="3">
    <source>
        <dbReference type="ARBA" id="ARBA00023125"/>
    </source>
</evidence>
<evidence type="ECO:0000259" key="5">
    <source>
        <dbReference type="Pfam" id="PF13356"/>
    </source>
</evidence>
<dbReference type="InterPro" id="IPR011010">
    <property type="entry name" value="DNA_brk_join_enz"/>
</dbReference>
<proteinExistence type="inferred from homology"/>
<dbReference type="PANTHER" id="PTHR30629:SF2">
    <property type="entry name" value="PROPHAGE INTEGRASE INTS-RELATED"/>
    <property type="match status" value="1"/>
</dbReference>
<keyword evidence="7" id="KW-1185">Reference proteome</keyword>
<evidence type="ECO:0000313" key="6">
    <source>
        <dbReference type="EMBL" id="MEH2557444.1"/>
    </source>
</evidence>
<dbReference type="InterPro" id="IPR025166">
    <property type="entry name" value="Integrase_DNA_bind_dom"/>
</dbReference>
<evidence type="ECO:0000313" key="7">
    <source>
        <dbReference type="Proteomes" id="UP001364224"/>
    </source>
</evidence>
<evidence type="ECO:0000256" key="4">
    <source>
        <dbReference type="ARBA" id="ARBA00023172"/>
    </source>
</evidence>
<dbReference type="Proteomes" id="UP001364224">
    <property type="component" value="Unassembled WGS sequence"/>
</dbReference>
<keyword evidence="4" id="KW-0233">DNA recombination</keyword>
<dbReference type="PANTHER" id="PTHR30629">
    <property type="entry name" value="PROPHAGE INTEGRASE"/>
    <property type="match status" value="1"/>
</dbReference>
<dbReference type="Gene3D" id="1.10.443.10">
    <property type="entry name" value="Intergrase catalytic core"/>
    <property type="match status" value="1"/>
</dbReference>
<dbReference type="Gene3D" id="1.10.150.130">
    <property type="match status" value="1"/>
</dbReference>
<dbReference type="EMBL" id="JAZHRV010000001">
    <property type="protein sequence ID" value="MEH2557444.1"/>
    <property type="molecule type" value="Genomic_DNA"/>
</dbReference>
<dbReference type="RefSeq" id="WP_334483653.1">
    <property type="nucleotide sequence ID" value="NZ_JAZHRV010000001.1"/>
</dbReference>
<keyword evidence="2" id="KW-0229">DNA integration</keyword>
<protein>
    <submittedName>
        <fullName evidence="6">Integrase</fullName>
    </submittedName>
</protein>